<keyword evidence="2" id="KW-1185">Reference proteome</keyword>
<accession>A0A1M4ZZK1</accession>
<dbReference type="Gene3D" id="3.40.630.30">
    <property type="match status" value="1"/>
</dbReference>
<dbReference type="EMBL" id="FQVO01000011">
    <property type="protein sequence ID" value="SHF23463.1"/>
    <property type="molecule type" value="Genomic_DNA"/>
</dbReference>
<evidence type="ECO:0000313" key="2">
    <source>
        <dbReference type="Proteomes" id="UP000184236"/>
    </source>
</evidence>
<dbReference type="SUPFAM" id="SSF88723">
    <property type="entry name" value="PIN domain-like"/>
    <property type="match status" value="1"/>
</dbReference>
<organism evidence="1 2">
    <name type="scientific">Chryseobacterium takakiae</name>
    <dbReference type="NCBI Taxonomy" id="1302685"/>
    <lineage>
        <taxon>Bacteria</taxon>
        <taxon>Pseudomonadati</taxon>
        <taxon>Bacteroidota</taxon>
        <taxon>Flavobacteriia</taxon>
        <taxon>Flavobacteriales</taxon>
        <taxon>Weeksellaceae</taxon>
        <taxon>Chryseobacterium group</taxon>
        <taxon>Chryseobacterium</taxon>
    </lineage>
</organism>
<proteinExistence type="predicted"/>
<dbReference type="CDD" id="cd18699">
    <property type="entry name" value="PIN_VapC_like"/>
    <property type="match status" value="1"/>
</dbReference>
<dbReference type="RefSeq" id="WP_072885511.1">
    <property type="nucleotide sequence ID" value="NZ_FQVO01000011.1"/>
</dbReference>
<protein>
    <submittedName>
        <fullName evidence="1">Predicted nucleic acid-binding protein, contains PIN domain</fullName>
    </submittedName>
</protein>
<evidence type="ECO:0000313" key="1">
    <source>
        <dbReference type="EMBL" id="SHF23463.1"/>
    </source>
</evidence>
<gene>
    <name evidence="1" type="ORF">SAMN05444408_111105</name>
</gene>
<dbReference type="AlphaFoldDB" id="A0A1M4ZZK1"/>
<dbReference type="STRING" id="1302685.SAMN05444408_111105"/>
<sequence length="508" mass="59840">MKILLDTNIIIHREANKAHKPEIGTLFKWIDNLKYSKYIHPITIEELNRFRDNDAKETMSIKIENYNQIKYLAPFKEVISKISNEFDKDLNDKNDTKILNEIFENRIDILISEDKKIHKKAEALNINDRVFTIQKFLEKVIAENPSLIPYDILAVKQADFGQIDLSDPFFDSFKQDYSEFEWWFNKKTENPCYICNSDGILSAFLFIKVEDKGEDYSNITPAFKTKRRLKIGTLKVTGNGYKIGERFLKIVFDNAFQYKVDEIYVTIFDRRPEQIQLIEMLEEWGFIYHGIKTTSNGEEKVYVKPFSKKNIIDINNPRISFPFFSKETDKYIIKIEPQYHTELFPDSINTKEDKTLYQENAPHRNRIGKVYISHSPQRNLKSGDIFLVYRIGETDPKIHSSTITSICIVEGIKTDFKNFDDFFNSCNRRTLINKEDLLNKWWNKKGDYKPFIINFLHAFSFPTPKPTLKNLIDIGVLENPSSLGIGFYKLNDEQFKKIVKFAYRNVRK</sequence>
<dbReference type="InterPro" id="IPR029060">
    <property type="entry name" value="PIN-like_dom_sf"/>
</dbReference>
<dbReference type="OrthoDB" id="9773249at2"/>
<reference evidence="2" key="1">
    <citation type="submission" date="2016-11" db="EMBL/GenBank/DDBJ databases">
        <authorList>
            <person name="Varghese N."/>
            <person name="Submissions S."/>
        </authorList>
    </citation>
    <scope>NUCLEOTIDE SEQUENCE [LARGE SCALE GENOMIC DNA]</scope>
    <source>
        <strain evidence="2">DSM 26898</strain>
    </source>
</reference>
<name>A0A1M4ZZK1_9FLAO</name>
<dbReference type="Proteomes" id="UP000184236">
    <property type="component" value="Unassembled WGS sequence"/>
</dbReference>
<dbReference type="Gene3D" id="3.40.50.1010">
    <property type="entry name" value="5'-nuclease"/>
    <property type="match status" value="1"/>
</dbReference>